<accession>Q2N6U2</accession>
<dbReference type="EMBL" id="CP000157">
    <property type="protein sequence ID" value="ABC64599.1"/>
    <property type="molecule type" value="Genomic_DNA"/>
</dbReference>
<dbReference type="KEGG" id="eli:ELI_12535"/>
<evidence type="ECO:0000313" key="2">
    <source>
        <dbReference type="Proteomes" id="UP000008808"/>
    </source>
</evidence>
<protein>
    <submittedName>
        <fullName evidence="1">Uncharacterized protein</fullName>
    </submittedName>
</protein>
<dbReference type="RefSeq" id="WP_011415421.1">
    <property type="nucleotide sequence ID" value="NC_007722.1"/>
</dbReference>
<dbReference type="Proteomes" id="UP000008808">
    <property type="component" value="Chromosome"/>
</dbReference>
<dbReference type="STRING" id="314225.ELI_12535"/>
<dbReference type="AlphaFoldDB" id="Q2N6U2"/>
<dbReference type="HOGENOM" id="CLU_3216041_0_0_5"/>
<gene>
    <name evidence="1" type="ordered locus">ELI_12535</name>
</gene>
<organism evidence="1 2">
    <name type="scientific">Erythrobacter litoralis (strain HTCC2594)</name>
    <dbReference type="NCBI Taxonomy" id="314225"/>
    <lineage>
        <taxon>Bacteria</taxon>
        <taxon>Pseudomonadati</taxon>
        <taxon>Pseudomonadota</taxon>
        <taxon>Alphaproteobacteria</taxon>
        <taxon>Sphingomonadales</taxon>
        <taxon>Erythrobacteraceae</taxon>
        <taxon>Erythrobacter/Porphyrobacter group</taxon>
        <taxon>Erythrobacter</taxon>
    </lineage>
</organism>
<name>Q2N6U2_ERYLH</name>
<evidence type="ECO:0000313" key="1">
    <source>
        <dbReference type="EMBL" id="ABC64599.1"/>
    </source>
</evidence>
<sequence>MRFLSSDLTRNFAIGFAVGAVAILVQMSPDQLTAIPQAFAASIR</sequence>
<keyword evidence="2" id="KW-1185">Reference proteome</keyword>
<reference evidence="2" key="1">
    <citation type="journal article" date="2009" name="J. Bacteriol.">
        <title>Complete genome sequence of Erythrobacter litoralis HTCC2594.</title>
        <authorList>
            <person name="Oh H.M."/>
            <person name="Giovannoni S.J."/>
            <person name="Ferriera S."/>
            <person name="Johnson J."/>
            <person name="Cho J.C."/>
        </authorList>
    </citation>
    <scope>NUCLEOTIDE SEQUENCE [LARGE SCALE GENOMIC DNA]</scope>
    <source>
        <strain evidence="2">HTCC2594</strain>
    </source>
</reference>
<proteinExistence type="predicted"/>